<dbReference type="EMBL" id="JAJTJA010000012">
    <property type="protein sequence ID" value="KAH8691618.1"/>
    <property type="molecule type" value="Genomic_DNA"/>
</dbReference>
<dbReference type="SUPFAM" id="SSF57701">
    <property type="entry name" value="Zn2/Cys6 DNA-binding domain"/>
    <property type="match status" value="1"/>
</dbReference>
<dbReference type="RefSeq" id="XP_046067710.1">
    <property type="nucleotide sequence ID" value="XM_046221502.1"/>
</dbReference>
<dbReference type="AlphaFoldDB" id="A0AAD4KG99"/>
<evidence type="ECO:0000256" key="1">
    <source>
        <dbReference type="ARBA" id="ARBA00023015"/>
    </source>
</evidence>
<evidence type="ECO:0000313" key="8">
    <source>
        <dbReference type="Proteomes" id="UP001201262"/>
    </source>
</evidence>
<dbReference type="Proteomes" id="UP001201262">
    <property type="component" value="Unassembled WGS sequence"/>
</dbReference>
<gene>
    <name evidence="7" type="ORF">BGW36DRAFT_439426</name>
</gene>
<organism evidence="7 8">
    <name type="scientific">Talaromyces proteolyticus</name>
    <dbReference type="NCBI Taxonomy" id="1131652"/>
    <lineage>
        <taxon>Eukaryota</taxon>
        <taxon>Fungi</taxon>
        <taxon>Dikarya</taxon>
        <taxon>Ascomycota</taxon>
        <taxon>Pezizomycotina</taxon>
        <taxon>Eurotiomycetes</taxon>
        <taxon>Eurotiomycetidae</taxon>
        <taxon>Eurotiales</taxon>
        <taxon>Trichocomaceae</taxon>
        <taxon>Talaromyces</taxon>
        <taxon>Talaromyces sect. Bacilispori</taxon>
    </lineage>
</organism>
<dbReference type="Pfam" id="PF11951">
    <property type="entry name" value="Fungal_trans_2"/>
    <property type="match status" value="1"/>
</dbReference>
<dbReference type="PANTHER" id="PTHR47784:SF5">
    <property type="entry name" value="STEROL UPTAKE CONTROL PROTEIN 2"/>
    <property type="match status" value="1"/>
</dbReference>
<protein>
    <recommendedName>
        <fullName evidence="6">Zn(2)-C6 fungal-type domain-containing protein</fullName>
    </recommendedName>
</protein>
<keyword evidence="1" id="KW-0805">Transcription regulation</keyword>
<keyword evidence="3" id="KW-0804">Transcription</keyword>
<sequence length="481" mass="54915">MASGSRRSHTNSHHGCAKCKARKCDERKQSCGPCTKLGIRCDYLDYFTTEYSSTSVNLDTRTLASEPELSIKFDRRSAGAAIYSNTQRRPTNRRRKRASNSGHSEAYVKSRDVCVYAPIPNIKVLFPINHPYLDQDDLELLNHFFTITSGSMSSKGPMERRILNLVPTYVQSCDYVVYALLCISALHINHLHSASSSGDPLSRIKYHNMAVKYLGKGASRFRTAERILNSDNMDPIFTFSGMTIICELGFMGNLVSGPHQQKGQDEIDRFLQMILFIRRVTSLWFSFPLSFYETWNPQKAEMYTQVKKEMDIAELEEETLRIDNSGVIPEISSAMKRLHNLNNDTTTNSLVEREIYSEAITILHLISYHVASNPEEWALALRWLTRSTPYTLLLQNRKPLALVILGYYCVLLHRGPGQSVWWMKDWAIVVIYAIFNALDETWRHHLTWAMDATKLSKPSPLVMQPWKYNGHAALGAILVMN</sequence>
<feature type="region of interest" description="Disordered" evidence="5">
    <location>
        <begin position="82"/>
        <end position="104"/>
    </location>
</feature>
<keyword evidence="4" id="KW-0539">Nucleus</keyword>
<dbReference type="PANTHER" id="PTHR47784">
    <property type="entry name" value="STEROL UPTAKE CONTROL PROTEIN 2"/>
    <property type="match status" value="1"/>
</dbReference>
<evidence type="ECO:0000259" key="6">
    <source>
        <dbReference type="SMART" id="SM00066"/>
    </source>
</evidence>
<evidence type="ECO:0000313" key="7">
    <source>
        <dbReference type="EMBL" id="KAH8691618.1"/>
    </source>
</evidence>
<dbReference type="InterPro" id="IPR001138">
    <property type="entry name" value="Zn2Cys6_DnaBD"/>
</dbReference>
<comment type="caution">
    <text evidence="7">The sequence shown here is derived from an EMBL/GenBank/DDBJ whole genome shotgun (WGS) entry which is preliminary data.</text>
</comment>
<dbReference type="CDD" id="cd00067">
    <property type="entry name" value="GAL4"/>
    <property type="match status" value="1"/>
</dbReference>
<dbReference type="InterPro" id="IPR053157">
    <property type="entry name" value="Sterol_Uptake_Regulator"/>
</dbReference>
<name>A0AAD4KG99_9EURO</name>
<evidence type="ECO:0000256" key="4">
    <source>
        <dbReference type="ARBA" id="ARBA00023242"/>
    </source>
</evidence>
<feature type="domain" description="Zn(2)-C6 fungal-type" evidence="6">
    <location>
        <begin position="10"/>
        <end position="52"/>
    </location>
</feature>
<reference evidence="7" key="1">
    <citation type="submission" date="2021-12" db="EMBL/GenBank/DDBJ databases">
        <title>Convergent genome expansion in fungi linked to evolution of root-endophyte symbiosis.</title>
        <authorList>
            <consortium name="DOE Joint Genome Institute"/>
            <person name="Ke Y.-H."/>
            <person name="Bonito G."/>
            <person name="Liao H.-L."/>
            <person name="Looney B."/>
            <person name="Rojas-Flechas A."/>
            <person name="Nash J."/>
            <person name="Hameed K."/>
            <person name="Schadt C."/>
            <person name="Martin F."/>
            <person name="Crous P.W."/>
            <person name="Miettinen O."/>
            <person name="Magnuson J.K."/>
            <person name="Labbe J."/>
            <person name="Jacobson D."/>
            <person name="Doktycz M.J."/>
            <person name="Veneault-Fourrey C."/>
            <person name="Kuo A."/>
            <person name="Mondo S."/>
            <person name="Calhoun S."/>
            <person name="Riley R."/>
            <person name="Ohm R."/>
            <person name="LaButti K."/>
            <person name="Andreopoulos B."/>
            <person name="Pangilinan J."/>
            <person name="Nolan M."/>
            <person name="Tritt A."/>
            <person name="Clum A."/>
            <person name="Lipzen A."/>
            <person name="Daum C."/>
            <person name="Barry K."/>
            <person name="Grigoriev I.V."/>
            <person name="Vilgalys R."/>
        </authorList>
    </citation>
    <scope>NUCLEOTIDE SEQUENCE</scope>
    <source>
        <strain evidence="7">PMI_201</strain>
    </source>
</reference>
<evidence type="ECO:0000256" key="2">
    <source>
        <dbReference type="ARBA" id="ARBA00023125"/>
    </source>
</evidence>
<dbReference type="GO" id="GO:0008270">
    <property type="term" value="F:zinc ion binding"/>
    <property type="evidence" value="ECO:0007669"/>
    <property type="project" value="InterPro"/>
</dbReference>
<proteinExistence type="predicted"/>
<keyword evidence="2" id="KW-0238">DNA-binding</keyword>
<dbReference type="GeneID" id="70251789"/>
<evidence type="ECO:0000256" key="5">
    <source>
        <dbReference type="SAM" id="MobiDB-lite"/>
    </source>
</evidence>
<dbReference type="GO" id="GO:0003677">
    <property type="term" value="F:DNA binding"/>
    <property type="evidence" value="ECO:0007669"/>
    <property type="project" value="UniProtKB-KW"/>
</dbReference>
<dbReference type="InterPro" id="IPR021858">
    <property type="entry name" value="Fun_TF"/>
</dbReference>
<dbReference type="InterPro" id="IPR036864">
    <property type="entry name" value="Zn2-C6_fun-type_DNA-bd_sf"/>
</dbReference>
<dbReference type="GO" id="GO:0001228">
    <property type="term" value="F:DNA-binding transcription activator activity, RNA polymerase II-specific"/>
    <property type="evidence" value="ECO:0007669"/>
    <property type="project" value="TreeGrafter"/>
</dbReference>
<dbReference type="SMART" id="SM00066">
    <property type="entry name" value="GAL4"/>
    <property type="match status" value="1"/>
</dbReference>
<evidence type="ECO:0000256" key="3">
    <source>
        <dbReference type="ARBA" id="ARBA00023163"/>
    </source>
</evidence>
<accession>A0AAD4KG99</accession>
<keyword evidence="8" id="KW-1185">Reference proteome</keyword>